<evidence type="ECO:0000256" key="4">
    <source>
        <dbReference type="ARBA" id="ARBA00022670"/>
    </source>
</evidence>
<dbReference type="RefSeq" id="WP_105474767.1">
    <property type="nucleotide sequence ID" value="NZ_PVEO01000014.1"/>
</dbReference>
<dbReference type="GO" id="GO:0004222">
    <property type="term" value="F:metalloendopeptidase activity"/>
    <property type="evidence" value="ECO:0007669"/>
    <property type="project" value="TreeGrafter"/>
</dbReference>
<dbReference type="GO" id="GO:0006508">
    <property type="term" value="P:proteolysis"/>
    <property type="evidence" value="ECO:0007669"/>
    <property type="project" value="UniProtKB-KW"/>
</dbReference>
<keyword evidence="12" id="KW-0325">Glycoprotein</keyword>
<evidence type="ECO:0000256" key="2">
    <source>
        <dbReference type="ARBA" id="ARBA00001941"/>
    </source>
</evidence>
<dbReference type="Pfam" id="PF01963">
    <property type="entry name" value="TraB_PrgY_gumN"/>
    <property type="match status" value="1"/>
</dbReference>
<dbReference type="GO" id="GO:0046872">
    <property type="term" value="F:metal ion binding"/>
    <property type="evidence" value="ECO:0007669"/>
    <property type="project" value="UniProtKB-KW"/>
</dbReference>
<comment type="subcellular location">
    <subcellularLocation>
        <location evidence="3">Membrane</location>
        <topology evidence="3">Single-pass type I membrane protein</topology>
    </subcellularLocation>
</comment>
<keyword evidence="11" id="KW-0472">Membrane</keyword>
<keyword evidence="8" id="KW-0378">Hydrolase</keyword>
<evidence type="ECO:0000256" key="11">
    <source>
        <dbReference type="ARBA" id="ARBA00023136"/>
    </source>
</evidence>
<comment type="cofactor">
    <cofactor evidence="1">
        <name>Mn(2+)</name>
        <dbReference type="ChEBI" id="CHEBI:29035"/>
    </cofactor>
</comment>
<evidence type="ECO:0000256" key="7">
    <source>
        <dbReference type="ARBA" id="ARBA00022729"/>
    </source>
</evidence>
<evidence type="ECO:0000313" key="14">
    <source>
        <dbReference type="Proteomes" id="UP000251545"/>
    </source>
</evidence>
<dbReference type="PANTHER" id="PTHR31120">
    <property type="entry name" value="METALLOPROTEASE TIKI"/>
    <property type="match status" value="1"/>
</dbReference>
<evidence type="ECO:0000256" key="8">
    <source>
        <dbReference type="ARBA" id="ARBA00022801"/>
    </source>
</evidence>
<keyword evidence="7" id="KW-0732">Signal</keyword>
<accession>A0A362WX63</accession>
<keyword evidence="4" id="KW-0645">Protease</keyword>
<dbReference type="GO" id="GO:0030178">
    <property type="term" value="P:negative regulation of Wnt signaling pathway"/>
    <property type="evidence" value="ECO:0007669"/>
    <property type="project" value="InterPro"/>
</dbReference>
<dbReference type="EMBL" id="PVEO01000014">
    <property type="protein sequence ID" value="PQV45263.1"/>
    <property type="molecule type" value="Genomic_DNA"/>
</dbReference>
<evidence type="ECO:0000256" key="9">
    <source>
        <dbReference type="ARBA" id="ARBA00022989"/>
    </source>
</evidence>
<dbReference type="CDD" id="cd14789">
    <property type="entry name" value="Tiki"/>
    <property type="match status" value="1"/>
</dbReference>
<evidence type="ECO:0000256" key="5">
    <source>
        <dbReference type="ARBA" id="ARBA00022692"/>
    </source>
</evidence>
<evidence type="ECO:0000256" key="3">
    <source>
        <dbReference type="ARBA" id="ARBA00004479"/>
    </source>
</evidence>
<evidence type="ECO:0000256" key="6">
    <source>
        <dbReference type="ARBA" id="ARBA00022723"/>
    </source>
</evidence>
<organism evidence="13 14">
    <name type="scientific">Jejuia pallidilutea</name>
    <dbReference type="NCBI Taxonomy" id="504487"/>
    <lineage>
        <taxon>Bacteria</taxon>
        <taxon>Pseudomonadati</taxon>
        <taxon>Bacteroidota</taxon>
        <taxon>Flavobacteriia</taxon>
        <taxon>Flavobacteriales</taxon>
        <taxon>Flavobacteriaceae</taxon>
        <taxon>Jejuia</taxon>
    </lineage>
</organism>
<protein>
    <submittedName>
        <fullName evidence="13">Uncharacterized protein YbaP (TraB family)</fullName>
    </submittedName>
</protein>
<dbReference type="PANTHER" id="PTHR31120:SF6">
    <property type="entry name" value="METALLOPROTEASE TIKI HOMOLOG"/>
    <property type="match status" value="1"/>
</dbReference>
<sequence>MKKLLLLLSASIFYNFCFSQEKSLLWEISGNGLQHPSYIYGTMHVSSKVAFRLDDVFYKALNKSECIALESDPTQWLKFMHEDFGFNYNMDNYMHGDNFYANLFRLSALDPVQIRSVIRFDNYLINSYLYRKNSYIDDFEEETYLDMFIYQAGRKNNKPVIGLEDFRESRYLTTKASFNVNKRKPDDWFIKLMEKKNMFMFQEDVYRERDIELLDSIGAATNTKYYREHMLFKRNANMVHVLDSLMHKKIVFSGVGAAHLGGEKGMLHMLQEKGYTVKPLVSKQTKYAKAEKDKLEQKFTNPELFLQSTSDGFISIKSFDELREFTADGIKYYVAPDMTNGAYLTINRLNTFEYLPNQNDKVDLTFIKNLLYEDVPGTIIEKQEFKTPYPGISILNKTKKGDYQKYHIYKTPLEIIVVKFGGKKDFVVLHEAEIFNSIRFKSVNNTSTTFKDPYQKYEFECPEYFITANLEHTGKKLVQALGKNNDFYFFIESPQHDVEYIEEDAFEAKYIHTSFYKNLDIDNVEVKANNTIYKSYLSQVVLDSTSQNKLWLKSIVKDGSYYLMGYYGDVKDRATSYFQSLKFKSATYESFKTVTDTSLYFTVKSPIKAPLPYNEFYNNYKRKKPYDETEKITTYTTKANEQVTVKRTKFHDLKMYKNADSLWNKINRKQDFLDLPELNESSHDKTLIALAENRYSNNGYNYYTYKLRDSFSVKEILVKYIQKEGVLYQLTALTDSINKPSRFLTEFFNSFKPMDTLMGKAIFEDKTNLFFKALKNNDSIVLNGYTELKFSNKHTSKIIDVIDNFEFPENKTQIKYYLLRELITNDKSPRVTNFAKQLYVTSYSEPAIQDIILNTFFQRKDKAAYEFVLELLNTDLPLGSKTPSFSVYNTSADSLKTVKVLFPELLNFSIVEDYKSPIYSLLSKLLDSNIVKPKVYKKFKKQIINDAKIQIKRSLGSTQRYSYSSRNNFSLDSYVKLLFPYRDDKHVKLFYIRLLESEDFEALTTYYVLLKHKNEPISEQLKAKTLLNEDAQYKLIAKLKKHKLLNEKETTIVDLKTYAKSKLFANSYFKDADNTIEFVEEQTFKTDNDTSIRLFLFKRTDKRQPEENQFLHAIAFEDTKGKTFRLTPYFIGLKNGISISGYKTEKDVTEDIVLQIKHKTRKRIKVNMY</sequence>
<dbReference type="InterPro" id="IPR040230">
    <property type="entry name" value="TIKI1/2-like"/>
</dbReference>
<dbReference type="AlphaFoldDB" id="A0A362WX63"/>
<dbReference type="InterPro" id="IPR002816">
    <property type="entry name" value="TraB/PrgY/GumN_fam"/>
</dbReference>
<evidence type="ECO:0000256" key="10">
    <source>
        <dbReference type="ARBA" id="ARBA00023049"/>
    </source>
</evidence>
<evidence type="ECO:0000256" key="12">
    <source>
        <dbReference type="ARBA" id="ARBA00023180"/>
    </source>
</evidence>
<evidence type="ECO:0000313" key="13">
    <source>
        <dbReference type="EMBL" id="PQV45263.1"/>
    </source>
</evidence>
<keyword evidence="6" id="KW-0479">Metal-binding</keyword>
<keyword evidence="9" id="KW-1133">Transmembrane helix</keyword>
<gene>
    <name evidence="13" type="ORF">CLV33_11430</name>
</gene>
<proteinExistence type="predicted"/>
<reference evidence="13 14" key="1">
    <citation type="submission" date="2018-02" db="EMBL/GenBank/DDBJ databases">
        <title>Genomic Encyclopedia of Archaeal and Bacterial Type Strains, Phase II (KMG-II): from individual species to whole genera.</title>
        <authorList>
            <person name="Goeker M."/>
        </authorList>
    </citation>
    <scope>NUCLEOTIDE SEQUENCE [LARGE SCALE GENOMIC DNA]</scope>
    <source>
        <strain evidence="13 14">DSM 21165</strain>
    </source>
</reference>
<keyword evidence="10" id="KW-0482">Metalloprotease</keyword>
<dbReference type="Proteomes" id="UP000251545">
    <property type="component" value="Unassembled WGS sequence"/>
</dbReference>
<dbReference type="GO" id="GO:0016020">
    <property type="term" value="C:membrane"/>
    <property type="evidence" value="ECO:0007669"/>
    <property type="project" value="UniProtKB-SubCell"/>
</dbReference>
<keyword evidence="5" id="KW-0812">Transmembrane</keyword>
<comment type="cofactor">
    <cofactor evidence="2">
        <name>Co(2+)</name>
        <dbReference type="ChEBI" id="CHEBI:48828"/>
    </cofactor>
</comment>
<name>A0A362WX63_9FLAO</name>
<comment type="caution">
    <text evidence="13">The sequence shown here is derived from an EMBL/GenBank/DDBJ whole genome shotgun (WGS) entry which is preliminary data.</text>
</comment>
<evidence type="ECO:0000256" key="1">
    <source>
        <dbReference type="ARBA" id="ARBA00001936"/>
    </source>
</evidence>